<dbReference type="GO" id="GO:0043161">
    <property type="term" value="P:proteasome-mediated ubiquitin-dependent protein catabolic process"/>
    <property type="evidence" value="ECO:0007669"/>
    <property type="project" value="TreeGrafter"/>
</dbReference>
<feature type="compositionally biased region" description="Acidic residues" evidence="2">
    <location>
        <begin position="221"/>
        <end position="230"/>
    </location>
</feature>
<dbReference type="FunFam" id="3.30.420.210:FF:000002">
    <property type="entry name" value="UBX domain-containing protein 1"/>
    <property type="match status" value="1"/>
</dbReference>
<dbReference type="GO" id="GO:0061025">
    <property type="term" value="P:membrane fusion"/>
    <property type="evidence" value="ECO:0007669"/>
    <property type="project" value="TreeGrafter"/>
</dbReference>
<dbReference type="GO" id="GO:0005829">
    <property type="term" value="C:cytosol"/>
    <property type="evidence" value="ECO:0007669"/>
    <property type="project" value="TreeGrafter"/>
</dbReference>
<dbReference type="CDD" id="cd14348">
    <property type="entry name" value="UBA_p47"/>
    <property type="match status" value="1"/>
</dbReference>
<feature type="compositionally biased region" description="Polar residues" evidence="2">
    <location>
        <begin position="189"/>
        <end position="216"/>
    </location>
</feature>
<evidence type="ECO:0000313" key="6">
    <source>
        <dbReference type="Proteomes" id="UP000765509"/>
    </source>
</evidence>
<dbReference type="Pfam" id="PF14555">
    <property type="entry name" value="UBA_4"/>
    <property type="match status" value="1"/>
</dbReference>
<dbReference type="InterPro" id="IPR009060">
    <property type="entry name" value="UBA-like_sf"/>
</dbReference>
<dbReference type="FunFam" id="3.10.20.90:FF:000179">
    <property type="entry name" value="Plant UBX domain-containing protein 4"/>
    <property type="match status" value="1"/>
</dbReference>
<dbReference type="PROSITE" id="PS50033">
    <property type="entry name" value="UBX"/>
    <property type="match status" value="1"/>
</dbReference>
<dbReference type="Gene3D" id="1.10.8.10">
    <property type="entry name" value="DNA helicase RuvA subunit, C-terminal domain"/>
    <property type="match status" value="1"/>
</dbReference>
<reference evidence="5" key="1">
    <citation type="submission" date="2021-03" db="EMBL/GenBank/DDBJ databases">
        <title>Draft genome sequence of rust myrtle Austropuccinia psidii MF-1, a brazilian biotype.</title>
        <authorList>
            <person name="Quecine M.C."/>
            <person name="Pachon D.M.R."/>
            <person name="Bonatelli M.L."/>
            <person name="Correr F.H."/>
            <person name="Franceschini L.M."/>
            <person name="Leite T.F."/>
            <person name="Margarido G.R.A."/>
            <person name="Almeida C.A."/>
            <person name="Ferrarezi J.A."/>
            <person name="Labate C.A."/>
        </authorList>
    </citation>
    <scope>NUCLEOTIDE SEQUENCE</scope>
    <source>
        <strain evidence="5">MF-1</strain>
    </source>
</reference>
<evidence type="ECO:0000313" key="5">
    <source>
        <dbReference type="EMBL" id="MBW0485698.1"/>
    </source>
</evidence>
<protein>
    <submittedName>
        <fullName evidence="5">Uncharacterized protein</fullName>
    </submittedName>
</protein>
<dbReference type="PROSITE" id="PS51399">
    <property type="entry name" value="SEP"/>
    <property type="match status" value="1"/>
</dbReference>
<dbReference type="Gene3D" id="3.30.420.210">
    <property type="entry name" value="SEP domain"/>
    <property type="match status" value="1"/>
</dbReference>
<keyword evidence="6" id="KW-1185">Reference proteome</keyword>
<feature type="compositionally biased region" description="Acidic residues" evidence="2">
    <location>
        <begin position="335"/>
        <end position="347"/>
    </location>
</feature>
<dbReference type="GO" id="GO:0000045">
    <property type="term" value="P:autophagosome assembly"/>
    <property type="evidence" value="ECO:0007669"/>
    <property type="project" value="TreeGrafter"/>
</dbReference>
<proteinExistence type="predicted"/>
<dbReference type="SMART" id="SM00553">
    <property type="entry name" value="SEP"/>
    <property type="match status" value="1"/>
</dbReference>
<dbReference type="EMBL" id="AVOT02008288">
    <property type="protein sequence ID" value="MBW0485698.1"/>
    <property type="molecule type" value="Genomic_DNA"/>
</dbReference>
<dbReference type="SUPFAM" id="SSF46934">
    <property type="entry name" value="UBA-like"/>
    <property type="match status" value="1"/>
</dbReference>
<dbReference type="AlphaFoldDB" id="A0A9Q3CMR1"/>
<evidence type="ECO:0000259" key="4">
    <source>
        <dbReference type="PROSITE" id="PS51399"/>
    </source>
</evidence>
<dbReference type="Gene3D" id="3.10.20.90">
    <property type="entry name" value="Phosphatidylinositol 3-kinase Catalytic Subunit, Chain A, domain 1"/>
    <property type="match status" value="1"/>
</dbReference>
<comment type="caution">
    <text evidence="5">The sequence shown here is derived from an EMBL/GenBank/DDBJ whole genome shotgun (WGS) entry which is preliminary data.</text>
</comment>
<dbReference type="InterPro" id="IPR001012">
    <property type="entry name" value="UBX_dom"/>
</dbReference>
<dbReference type="GO" id="GO:0043130">
    <property type="term" value="F:ubiquitin binding"/>
    <property type="evidence" value="ECO:0007669"/>
    <property type="project" value="TreeGrafter"/>
</dbReference>
<dbReference type="SMART" id="SM00166">
    <property type="entry name" value="UBX"/>
    <property type="match status" value="1"/>
</dbReference>
<feature type="compositionally biased region" description="Polar residues" evidence="2">
    <location>
        <begin position="442"/>
        <end position="453"/>
    </location>
</feature>
<dbReference type="OrthoDB" id="25887at2759"/>
<dbReference type="InterPro" id="IPR012989">
    <property type="entry name" value="SEP_domain"/>
</dbReference>
<dbReference type="PANTHER" id="PTHR23333:SF20">
    <property type="entry name" value="NSFL1 COFACTOR P47"/>
    <property type="match status" value="1"/>
</dbReference>
<organism evidence="5 6">
    <name type="scientific">Austropuccinia psidii MF-1</name>
    <dbReference type="NCBI Taxonomy" id="1389203"/>
    <lineage>
        <taxon>Eukaryota</taxon>
        <taxon>Fungi</taxon>
        <taxon>Dikarya</taxon>
        <taxon>Basidiomycota</taxon>
        <taxon>Pucciniomycotina</taxon>
        <taxon>Pucciniomycetes</taxon>
        <taxon>Pucciniales</taxon>
        <taxon>Sphaerophragmiaceae</taxon>
        <taxon>Austropuccinia</taxon>
    </lineage>
</organism>
<keyword evidence="1" id="KW-0833">Ubl conjugation pathway</keyword>
<dbReference type="GO" id="GO:0007030">
    <property type="term" value="P:Golgi organization"/>
    <property type="evidence" value="ECO:0007669"/>
    <property type="project" value="TreeGrafter"/>
</dbReference>
<evidence type="ECO:0000259" key="3">
    <source>
        <dbReference type="PROSITE" id="PS50033"/>
    </source>
</evidence>
<feature type="domain" description="UBX" evidence="3">
    <location>
        <begin position="462"/>
        <end position="539"/>
    </location>
</feature>
<feature type="region of interest" description="Disordered" evidence="2">
    <location>
        <begin position="423"/>
        <end position="453"/>
    </location>
</feature>
<dbReference type="InterPro" id="IPR029071">
    <property type="entry name" value="Ubiquitin-like_domsf"/>
</dbReference>
<dbReference type="GO" id="GO:0005634">
    <property type="term" value="C:nucleus"/>
    <property type="evidence" value="ECO:0007669"/>
    <property type="project" value="TreeGrafter"/>
</dbReference>
<dbReference type="Proteomes" id="UP000765509">
    <property type="component" value="Unassembled WGS sequence"/>
</dbReference>
<dbReference type="SUPFAM" id="SSF102848">
    <property type="entry name" value="NSFL1 (p97 ATPase) cofactor p47, SEP domain"/>
    <property type="match status" value="1"/>
</dbReference>
<feature type="domain" description="SEP" evidence="4">
    <location>
        <begin position="347"/>
        <end position="412"/>
    </location>
</feature>
<feature type="compositionally biased region" description="Low complexity" evidence="2">
    <location>
        <begin position="168"/>
        <end position="179"/>
    </location>
</feature>
<evidence type="ECO:0000256" key="1">
    <source>
        <dbReference type="ARBA" id="ARBA00022786"/>
    </source>
</evidence>
<gene>
    <name evidence="5" type="ORF">O181_025413</name>
</gene>
<name>A0A9Q3CMR1_9BASI</name>
<feature type="compositionally biased region" description="Low complexity" evidence="2">
    <location>
        <begin position="136"/>
        <end position="152"/>
    </location>
</feature>
<dbReference type="SUPFAM" id="SSF54236">
    <property type="entry name" value="Ubiquitin-like"/>
    <property type="match status" value="1"/>
</dbReference>
<dbReference type="InterPro" id="IPR036241">
    <property type="entry name" value="NSFL1C_SEP_dom_sf"/>
</dbReference>
<dbReference type="GO" id="GO:0031468">
    <property type="term" value="P:nuclear membrane reassembly"/>
    <property type="evidence" value="ECO:0007669"/>
    <property type="project" value="TreeGrafter"/>
</dbReference>
<feature type="region of interest" description="Disordered" evidence="2">
    <location>
        <begin position="128"/>
        <end position="347"/>
    </location>
</feature>
<feature type="compositionally biased region" description="Polar residues" evidence="2">
    <location>
        <begin position="245"/>
        <end position="255"/>
    </location>
</feature>
<evidence type="ECO:0000256" key="2">
    <source>
        <dbReference type="SAM" id="MobiDB-lite"/>
    </source>
</evidence>
<dbReference type="CDD" id="cd01770">
    <property type="entry name" value="UBX_UBXN2"/>
    <property type="match status" value="1"/>
</dbReference>
<dbReference type="Pfam" id="PF08059">
    <property type="entry name" value="SEP"/>
    <property type="match status" value="1"/>
</dbReference>
<dbReference type="Pfam" id="PF00789">
    <property type="entry name" value="UBX"/>
    <property type="match status" value="1"/>
</dbReference>
<accession>A0A9Q3CMR1</accession>
<dbReference type="PANTHER" id="PTHR23333">
    <property type="entry name" value="UBX DOMAIN CONTAINING PROTEIN"/>
    <property type="match status" value="1"/>
</dbReference>
<feature type="compositionally biased region" description="Polar residues" evidence="2">
    <location>
        <begin position="294"/>
        <end position="305"/>
    </location>
</feature>
<sequence length="541" mass="57632">MSSSGKWIGGGIKSGAECSFEGEICGVDRCLQAVVTQPIHYLLHKLHWSSVAQTVLIISILINSFDLDNLRLIRSKIALVVSDSIAQFVSITGIASDQARFFVESAGGDLETALSTYYETVGTTNAGAADTTSSVTLPAPTASSTGPTTLSGQPADEIPSEWQRPALNSRSSNRNSNRSGGVKTFGDLSGSTHSAPSSRNRGVSTLKDINTFSGTSGSADMSEDDDDDETGAPPDLYAGGGRSGLNVQDPNQQSGGKAGGIVADILKKAKEAGSASPPTNPSSNKKNPSFFQGPAQTLGSDQVPSQPVPAASQPRSARKTVFPTALSVPGHFGSDLDDEDNDEDDEEVEKHLTFWKDGFSIEDGPLLNYDDPKNKEILDAINRGRAPLDLLGVRLNQRVTMRVQKRLTENYIPPPKPPAKPFAGSGNRLGSPLPATFARPADTQSSRPAPSSDRTMIFEVDNNLPITSVQIRLADGTRMVTRFNHTHTIGDIRRQIASSNPNLANRPYALQTTFPSRDLTDDNQTVKEAGILGAVVVQRFT</sequence>